<dbReference type="RefSeq" id="XP_013314368.1">
    <property type="nucleotide sequence ID" value="XM_013458914.1"/>
</dbReference>
<feature type="transmembrane region" description="Helical" evidence="2">
    <location>
        <begin position="172"/>
        <end position="192"/>
    </location>
</feature>
<evidence type="ECO:0000256" key="1">
    <source>
        <dbReference type="SAM" id="MobiDB-lite"/>
    </source>
</evidence>
<gene>
    <name evidence="3" type="ORF">PV05_06197</name>
</gene>
<dbReference type="AlphaFoldDB" id="A0A0D2F1D3"/>
<keyword evidence="4" id="KW-1185">Reference proteome</keyword>
<evidence type="ECO:0000313" key="3">
    <source>
        <dbReference type="EMBL" id="KIW53784.1"/>
    </source>
</evidence>
<feature type="compositionally biased region" description="Basic and acidic residues" evidence="1">
    <location>
        <begin position="347"/>
        <end position="370"/>
    </location>
</feature>
<reference evidence="3 4" key="1">
    <citation type="submission" date="2015-01" db="EMBL/GenBank/DDBJ databases">
        <title>The Genome Sequence of Exophiala xenobiotica CBS118157.</title>
        <authorList>
            <consortium name="The Broad Institute Genomics Platform"/>
            <person name="Cuomo C."/>
            <person name="de Hoog S."/>
            <person name="Gorbushina A."/>
            <person name="Stielow B."/>
            <person name="Teixiera M."/>
            <person name="Abouelleil A."/>
            <person name="Chapman S.B."/>
            <person name="Priest M."/>
            <person name="Young S.K."/>
            <person name="Wortman J."/>
            <person name="Nusbaum C."/>
            <person name="Birren B."/>
        </authorList>
    </citation>
    <scope>NUCLEOTIDE SEQUENCE [LARGE SCALE GENOMIC DNA]</scope>
    <source>
        <strain evidence="3 4">CBS 118157</strain>
    </source>
</reference>
<feature type="transmembrane region" description="Helical" evidence="2">
    <location>
        <begin position="241"/>
        <end position="263"/>
    </location>
</feature>
<keyword evidence="2" id="KW-1133">Transmembrane helix</keyword>
<dbReference type="GeneID" id="25328105"/>
<protein>
    <submittedName>
        <fullName evidence="3">Uncharacterized protein</fullName>
    </submittedName>
</protein>
<name>A0A0D2F1D3_9EURO</name>
<feature type="transmembrane region" description="Helical" evidence="2">
    <location>
        <begin position="292"/>
        <end position="312"/>
    </location>
</feature>
<dbReference type="HOGENOM" id="CLU_054587_0_0_1"/>
<dbReference type="Proteomes" id="UP000054342">
    <property type="component" value="Unassembled WGS sequence"/>
</dbReference>
<feature type="transmembrane region" description="Helical" evidence="2">
    <location>
        <begin position="140"/>
        <end position="160"/>
    </location>
</feature>
<keyword evidence="2" id="KW-0812">Transmembrane</keyword>
<sequence length="404" mass="45858">MSPTRRDTSAVRRSWYQSEAASFLDHYSPEIVQRRFTNFDPHFYRQKTTLDKIAQRSRRQPRPWQPLFDYVDSHWNTIGPLLPITSSFLEISLLLFLFTLYYTLPADPRTGQRPPRIADLYSIFPFISCVGSQRLPVYQGLTMCVVLINLASTSIGFYRGRDDRIGWQSRRTNWLVSVVSGGLAIWVVFAAANPDTHLHLTVTAAKALSVFCIKTSSWITDHLQRRSYPGLWQTGVVRFLVWWKAITLVVAFPTATMMEVAIFGCYSASVEEIQTPGARCYWIMAMGAPAEWVYALTTISWNLTIAFDIYILPIVGEVKSKQDEAEMQLLAPDSYSPPPQLPSSSKNDGRESGEHSREIDGSRQQKKGYDSLDSPSWVTNSTDSDEDSEVEQDLGMVARIRDVV</sequence>
<feature type="transmembrane region" description="Helical" evidence="2">
    <location>
        <begin position="198"/>
        <end position="220"/>
    </location>
</feature>
<feature type="region of interest" description="Disordered" evidence="1">
    <location>
        <begin position="330"/>
        <end position="404"/>
    </location>
</feature>
<evidence type="ECO:0000313" key="4">
    <source>
        <dbReference type="Proteomes" id="UP000054342"/>
    </source>
</evidence>
<organism evidence="3 4">
    <name type="scientific">Exophiala xenobiotica</name>
    <dbReference type="NCBI Taxonomy" id="348802"/>
    <lineage>
        <taxon>Eukaryota</taxon>
        <taxon>Fungi</taxon>
        <taxon>Dikarya</taxon>
        <taxon>Ascomycota</taxon>
        <taxon>Pezizomycotina</taxon>
        <taxon>Eurotiomycetes</taxon>
        <taxon>Chaetothyriomycetidae</taxon>
        <taxon>Chaetothyriales</taxon>
        <taxon>Herpotrichiellaceae</taxon>
        <taxon>Exophiala</taxon>
    </lineage>
</organism>
<feature type="transmembrane region" description="Helical" evidence="2">
    <location>
        <begin position="81"/>
        <end position="104"/>
    </location>
</feature>
<feature type="compositionally biased region" description="Acidic residues" evidence="1">
    <location>
        <begin position="383"/>
        <end position="392"/>
    </location>
</feature>
<accession>A0A0D2F1D3</accession>
<keyword evidence="2" id="KW-0472">Membrane</keyword>
<dbReference type="EMBL" id="KN847320">
    <property type="protein sequence ID" value="KIW53784.1"/>
    <property type="molecule type" value="Genomic_DNA"/>
</dbReference>
<evidence type="ECO:0000256" key="2">
    <source>
        <dbReference type="SAM" id="Phobius"/>
    </source>
</evidence>
<proteinExistence type="predicted"/>
<feature type="compositionally biased region" description="Polar residues" evidence="1">
    <location>
        <begin position="373"/>
        <end position="382"/>
    </location>
</feature>
<dbReference type="OrthoDB" id="4141992at2759"/>